<keyword evidence="4 6" id="KW-0949">S-adenosyl-L-methionine</keyword>
<gene>
    <name evidence="8" type="ORF">H9901_03540</name>
</gene>
<feature type="active site" description="Nucleophile" evidence="6">
    <location>
        <position position="225"/>
    </location>
</feature>
<feature type="binding site" evidence="6">
    <location>
        <position position="127"/>
    </location>
    <ligand>
        <name>S-adenosyl-L-methionine</name>
        <dbReference type="ChEBI" id="CHEBI:59789"/>
    </ligand>
</feature>
<dbReference type="InterPro" id="IPR011023">
    <property type="entry name" value="Nop2p"/>
</dbReference>
<evidence type="ECO:0000256" key="3">
    <source>
        <dbReference type="ARBA" id="ARBA00022679"/>
    </source>
</evidence>
<organism evidence="8 9">
    <name type="scientific">Candidatus Paralactobacillus gallistercoris</name>
    <dbReference type="NCBI Taxonomy" id="2838724"/>
    <lineage>
        <taxon>Bacteria</taxon>
        <taxon>Bacillati</taxon>
        <taxon>Bacillota</taxon>
        <taxon>Bacilli</taxon>
        <taxon>Lactobacillales</taxon>
        <taxon>Lactobacillaceae</taxon>
        <taxon>Lactobacillus</taxon>
    </lineage>
</organism>
<feature type="binding site" evidence="6">
    <location>
        <position position="172"/>
    </location>
    <ligand>
        <name>S-adenosyl-L-methionine</name>
        <dbReference type="ChEBI" id="CHEBI:59789"/>
    </ligand>
</feature>
<keyword evidence="3 6" id="KW-0808">Transferase</keyword>
<keyword evidence="2 6" id="KW-0489">Methyltransferase</keyword>
<keyword evidence="1" id="KW-0963">Cytoplasm</keyword>
<dbReference type="GO" id="GO:0006396">
    <property type="term" value="P:RNA processing"/>
    <property type="evidence" value="ECO:0007669"/>
    <property type="project" value="InterPro"/>
</dbReference>
<accession>A0A948TJE6</accession>
<evidence type="ECO:0000256" key="6">
    <source>
        <dbReference type="PROSITE-ProRule" id="PRU01023"/>
    </source>
</evidence>
<dbReference type="Gene3D" id="3.40.50.150">
    <property type="entry name" value="Vaccinia Virus protein VP39"/>
    <property type="match status" value="1"/>
</dbReference>
<dbReference type="GO" id="GO:0001510">
    <property type="term" value="P:RNA methylation"/>
    <property type="evidence" value="ECO:0007669"/>
    <property type="project" value="InterPro"/>
</dbReference>
<dbReference type="PRINTS" id="PR02008">
    <property type="entry name" value="RCMTFAMILY"/>
</dbReference>
<dbReference type="InterPro" id="IPR049560">
    <property type="entry name" value="MeTrfase_RsmB-F_NOP2_cat"/>
</dbReference>
<dbReference type="InterPro" id="IPR031340">
    <property type="entry name" value="RsmF_methylt_CI"/>
</dbReference>
<reference evidence="8" key="2">
    <citation type="submission" date="2021-04" db="EMBL/GenBank/DDBJ databases">
        <authorList>
            <person name="Gilroy R."/>
        </authorList>
    </citation>
    <scope>NUCLEOTIDE SEQUENCE</scope>
    <source>
        <strain evidence="8">F6-6636</strain>
    </source>
</reference>
<dbReference type="CDD" id="cd21147">
    <property type="entry name" value="RsmF_methylt_CTD1"/>
    <property type="match status" value="1"/>
</dbReference>
<dbReference type="NCBIfam" id="TIGR00446">
    <property type="entry name" value="nop2p"/>
    <property type="match status" value="1"/>
</dbReference>
<feature type="binding site" evidence="6">
    <location>
        <begin position="103"/>
        <end position="109"/>
    </location>
    <ligand>
        <name>S-adenosyl-L-methionine</name>
        <dbReference type="ChEBI" id="CHEBI:59789"/>
    </ligand>
</feature>
<evidence type="ECO:0000313" key="8">
    <source>
        <dbReference type="EMBL" id="MBU3851753.1"/>
    </source>
</evidence>
<evidence type="ECO:0000256" key="2">
    <source>
        <dbReference type="ARBA" id="ARBA00022603"/>
    </source>
</evidence>
<dbReference type="InterPro" id="IPR031341">
    <property type="entry name" value="Methyltr_RsmF_N"/>
</dbReference>
<dbReference type="InterPro" id="IPR029063">
    <property type="entry name" value="SAM-dependent_MTases_sf"/>
</dbReference>
<comment type="caution">
    <text evidence="6">Lacks conserved residue(s) required for the propagation of feature annotation.</text>
</comment>
<dbReference type="GO" id="GO:0003723">
    <property type="term" value="F:RNA binding"/>
    <property type="evidence" value="ECO:0007669"/>
    <property type="project" value="UniProtKB-UniRule"/>
</dbReference>
<name>A0A948TJE6_9LACO</name>
<protein>
    <submittedName>
        <fullName evidence="8">RsmF rRNA methyltransferase first C-terminal domain-containing protein</fullName>
    </submittedName>
</protein>
<dbReference type="Proteomes" id="UP000777303">
    <property type="component" value="Unassembled WGS sequence"/>
</dbReference>
<dbReference type="Gene3D" id="2.30.130.60">
    <property type="match status" value="1"/>
</dbReference>
<evidence type="ECO:0000256" key="5">
    <source>
        <dbReference type="ARBA" id="ARBA00022884"/>
    </source>
</evidence>
<dbReference type="InterPro" id="IPR001678">
    <property type="entry name" value="MeTrfase_RsmB-F_NOP2_dom"/>
</dbReference>
<dbReference type="Gene3D" id="3.30.70.1170">
    <property type="entry name" value="Sun protein, domain 3"/>
    <property type="match status" value="1"/>
</dbReference>
<evidence type="ECO:0000256" key="4">
    <source>
        <dbReference type="ARBA" id="ARBA00022691"/>
    </source>
</evidence>
<evidence type="ECO:0000256" key="1">
    <source>
        <dbReference type="ARBA" id="ARBA00022490"/>
    </source>
</evidence>
<dbReference type="Pfam" id="PF01189">
    <property type="entry name" value="Methyltr_RsmB-F"/>
    <property type="match status" value="1"/>
</dbReference>
<dbReference type="GO" id="GO:0008173">
    <property type="term" value="F:RNA methyltransferase activity"/>
    <property type="evidence" value="ECO:0007669"/>
    <property type="project" value="InterPro"/>
</dbReference>
<comment type="caution">
    <text evidence="8">The sequence shown here is derived from an EMBL/GenBank/DDBJ whole genome shotgun (WGS) entry which is preliminary data.</text>
</comment>
<dbReference type="PANTHER" id="PTHR22807">
    <property type="entry name" value="NOP2 YEAST -RELATED NOL1/NOP2/FMU SUN DOMAIN-CONTAINING"/>
    <property type="match status" value="1"/>
</dbReference>
<reference evidence="8" key="1">
    <citation type="journal article" date="2021" name="PeerJ">
        <title>Extensive microbial diversity within the chicken gut microbiome revealed by metagenomics and culture.</title>
        <authorList>
            <person name="Gilroy R."/>
            <person name="Ravi A."/>
            <person name="Getino M."/>
            <person name="Pursley I."/>
            <person name="Horton D.L."/>
            <person name="Alikhan N.F."/>
            <person name="Baker D."/>
            <person name="Gharbi K."/>
            <person name="Hall N."/>
            <person name="Watson M."/>
            <person name="Adriaenssens E.M."/>
            <person name="Foster-Nyarko E."/>
            <person name="Jarju S."/>
            <person name="Secka A."/>
            <person name="Antonio M."/>
            <person name="Oren A."/>
            <person name="Chaudhuri R.R."/>
            <person name="La Ragione R."/>
            <person name="Hildebrand F."/>
            <person name="Pallen M.J."/>
        </authorList>
    </citation>
    <scope>NUCLEOTIDE SEQUENCE</scope>
    <source>
        <strain evidence="8">F6-6636</strain>
    </source>
</reference>
<evidence type="ECO:0000313" key="9">
    <source>
        <dbReference type="Proteomes" id="UP000777303"/>
    </source>
</evidence>
<dbReference type="EMBL" id="JAHLFS010000048">
    <property type="protein sequence ID" value="MBU3851753.1"/>
    <property type="molecule type" value="Genomic_DNA"/>
</dbReference>
<dbReference type="Pfam" id="PF17125">
    <property type="entry name" value="Methyltr_RsmF_N"/>
    <property type="match status" value="1"/>
</dbReference>
<feature type="domain" description="SAM-dependent MTase RsmB/NOP-type" evidence="7">
    <location>
        <begin position="1"/>
        <end position="295"/>
    </location>
</feature>
<dbReference type="GO" id="GO:0008757">
    <property type="term" value="F:S-adenosylmethionine-dependent methyltransferase activity"/>
    <property type="evidence" value="ECO:0007669"/>
    <property type="project" value="InterPro"/>
</dbReference>
<dbReference type="AlphaFoldDB" id="A0A948TJE6"/>
<sequence>MKLPTAFVTKYTKLLGDEAPAFLASFDQPVTHGFRLNPLKSNMTAVTFSLNDPVIYTKCGYYGSVSGNTIEHNAGYVYSQEPSAMAVAALAAPQAGMKVLDLCAAPGGKSTQIGALLNDTGLLVSNEINHSRAKILSSNIERMGIQNVIVTNNAPDELAKLWPHYFDMILVDAPCSGEGMFRKDPEAITYWHKDYPAECARRQKQILTSAMQMLAPHGQLIYSTCTFAPEEDEQNIAWLLANYPHLHVVPLQPVAGMVSGKPQWANGDERLAGTIRFFPHLSRGEGHFIAKLQNDDDEVIVPRSKPWHAPRLNPTQQKLWQAFQKQTLNVKLPASRLTVWQDQLLLLPAIMPNINGAHIMRLGLKLGTFRKKRFEPDYALSHALPATAFKVVIALNDDQYQQYCHGNILTLSQTGKQQWCVVTYQDKPFSLGKLVGNTLKNFYPKGLRH</sequence>
<proteinExistence type="inferred from homology"/>
<dbReference type="InterPro" id="IPR023267">
    <property type="entry name" value="RCMT"/>
</dbReference>
<dbReference type="PROSITE" id="PS51686">
    <property type="entry name" value="SAM_MT_RSMB_NOP"/>
    <property type="match status" value="1"/>
</dbReference>
<dbReference type="SUPFAM" id="SSF53335">
    <property type="entry name" value="S-adenosyl-L-methionine-dependent methyltransferases"/>
    <property type="match status" value="1"/>
</dbReference>
<dbReference type="InterPro" id="IPR027391">
    <property type="entry name" value="Nol1_Nop2_Fmu_2"/>
</dbReference>
<dbReference type="Pfam" id="PF17126">
    <property type="entry name" value="RsmF_methylt_CI"/>
    <property type="match status" value="1"/>
</dbReference>
<comment type="similarity">
    <text evidence="6">Belongs to the class I-like SAM-binding methyltransferase superfamily. RsmB/NOP family.</text>
</comment>
<dbReference type="Pfam" id="PF13636">
    <property type="entry name" value="Methyltranf_PUA"/>
    <property type="match status" value="1"/>
</dbReference>
<evidence type="ECO:0000259" key="7">
    <source>
        <dbReference type="PROSITE" id="PS51686"/>
    </source>
</evidence>
<keyword evidence="5 6" id="KW-0694">RNA-binding</keyword>
<dbReference type="PANTHER" id="PTHR22807:SF30">
    <property type="entry name" value="28S RRNA (CYTOSINE(4447)-C(5))-METHYLTRANSFERASE-RELATED"/>
    <property type="match status" value="1"/>
</dbReference>